<evidence type="ECO:0000313" key="4">
    <source>
        <dbReference type="Proteomes" id="UP000282311"/>
    </source>
</evidence>
<protein>
    <submittedName>
        <fullName evidence="3">VWA domain-containing protein</fullName>
    </submittedName>
</protein>
<dbReference type="InterPro" id="IPR036465">
    <property type="entry name" value="vWFA_dom_sf"/>
</dbReference>
<keyword evidence="4" id="KW-1185">Reference proteome</keyword>
<feature type="transmembrane region" description="Helical" evidence="1">
    <location>
        <begin position="34"/>
        <end position="53"/>
    </location>
</feature>
<dbReference type="InterPro" id="IPR002035">
    <property type="entry name" value="VWF_A"/>
</dbReference>
<organism evidence="3 4">
    <name type="scientific">Paenibacillus ginsengarvi</name>
    <dbReference type="NCBI Taxonomy" id="400777"/>
    <lineage>
        <taxon>Bacteria</taxon>
        <taxon>Bacillati</taxon>
        <taxon>Bacillota</taxon>
        <taxon>Bacilli</taxon>
        <taxon>Bacillales</taxon>
        <taxon>Paenibacillaceae</taxon>
        <taxon>Paenibacillus</taxon>
    </lineage>
</organism>
<dbReference type="SUPFAM" id="SSF53300">
    <property type="entry name" value="vWA-like"/>
    <property type="match status" value="2"/>
</dbReference>
<dbReference type="PANTHER" id="PTHR10579:SF43">
    <property type="entry name" value="ZINC FINGER (C3HC4-TYPE RING FINGER) FAMILY PROTEIN"/>
    <property type="match status" value="1"/>
</dbReference>
<keyword evidence="1" id="KW-0472">Membrane</keyword>
<keyword evidence="1" id="KW-0812">Transmembrane</keyword>
<keyword evidence="1" id="KW-1133">Transmembrane helix</keyword>
<reference evidence="3 4" key="1">
    <citation type="journal article" date="2007" name="Int. J. Syst. Evol. Microbiol.">
        <title>Paenibacillus ginsengarvi sp. nov., isolated from soil from ginseng cultivation.</title>
        <authorList>
            <person name="Yoon M.H."/>
            <person name="Ten L.N."/>
            <person name="Im W.T."/>
        </authorList>
    </citation>
    <scope>NUCLEOTIDE SEQUENCE [LARGE SCALE GENOMIC DNA]</scope>
    <source>
        <strain evidence="3 4">KCTC 13059</strain>
    </source>
</reference>
<dbReference type="Pfam" id="PF00092">
    <property type="entry name" value="VWA"/>
    <property type="match status" value="1"/>
</dbReference>
<dbReference type="PROSITE" id="PS50234">
    <property type="entry name" value="VWFA"/>
    <property type="match status" value="2"/>
</dbReference>
<evidence type="ECO:0000313" key="3">
    <source>
        <dbReference type="EMBL" id="RKN70160.1"/>
    </source>
</evidence>
<dbReference type="EMBL" id="RBAH01000032">
    <property type="protein sequence ID" value="RKN70160.1"/>
    <property type="molecule type" value="Genomic_DNA"/>
</dbReference>
<feature type="domain" description="VWFA" evidence="2">
    <location>
        <begin position="493"/>
        <end position="659"/>
    </location>
</feature>
<dbReference type="Pfam" id="PF13519">
    <property type="entry name" value="VWA_2"/>
    <property type="match status" value="1"/>
</dbReference>
<dbReference type="PANTHER" id="PTHR10579">
    <property type="entry name" value="CALCIUM-ACTIVATED CHLORIDE CHANNEL REGULATOR"/>
    <property type="match status" value="1"/>
</dbReference>
<dbReference type="SMART" id="SM00327">
    <property type="entry name" value="VWA"/>
    <property type="match status" value="2"/>
</dbReference>
<proteinExistence type="predicted"/>
<dbReference type="Proteomes" id="UP000282311">
    <property type="component" value="Unassembled WGS sequence"/>
</dbReference>
<feature type="domain" description="VWFA" evidence="2">
    <location>
        <begin position="684"/>
        <end position="863"/>
    </location>
</feature>
<dbReference type="CDD" id="cd00198">
    <property type="entry name" value="vWFA"/>
    <property type="match status" value="2"/>
</dbReference>
<accession>A0A3B0BAX9</accession>
<dbReference type="InterPro" id="IPR051266">
    <property type="entry name" value="CLCR"/>
</dbReference>
<evidence type="ECO:0000259" key="2">
    <source>
        <dbReference type="PROSITE" id="PS50234"/>
    </source>
</evidence>
<sequence>MSGPLRLIGPISYFEGERMLNGMKGWLAKISIKILLMVTLGIVVAGGAVVLAFSQHNRNSPVETAPGAQIESPSSLDVLETVQAAPKRKTYPVGKWSTDIPYLNPFGSQGNYQSVEFAANKYAKLSYITKDNRETSRDTAGNEWKLTVSWKDPAIDPFTDLLQYVSELGGEYFRGPGEDSWILHATDSDGNDWWGTAAKKSGGYLLTVYRELRLRAGETVVFHTKDYKNQVVYFMTENDGHRYQSIQVAMNKGEAQIVGKGTYVQGQYARQLSYAKHLYVYKTEHYALDDIPQDTSTPILWEVNWRSGSDPKEFSLTLDELEEITPLADGERLGALKVHGVPVGHVAVKAPPGITVRHPELSLKGNLTPEGDILFWLPSGYWDVVIQPGSDKAYTSDLNARLIPVRTGEMTTLDIDPVVNRSYLNKEMGKTNGSESELSITDLSDDGDQVKISFMLLDSESPRFTPTLANTQIREGGQEGKIVKLDRLQTPPSIVLALDSSGSMADSMNQVLEAARGFIQGLPDRTHIQVIDFDSKIRLLEGTSKDEVLQSLSQVKAEGATTLYDSIVQGLDLLKGLERPTLLVFTDGVDSSTEGNGSGSKATKQEVGKAVVDAGIPVFTIGFGEGHDAATMLELAGMSEGTYYSAMDAEAVQRVFASINERLGNHYEVVYERPREAAPSDVPVIALTMDVSGSMDINPSSGNGDYRLDKVKNLYHEFIKKIPDDSLMQLMSFSANVTVEQVFTKRKTEIIQALGQLAADGGTNIIDSAERTLRSLRAIPSSKRVIVYVTDAALDVDASRKADFEKILTGIKEEGIISLWVGLGTEKAEAAFKWAAEKSGGKYIISEDPGVLAKALQEALDSVQAKEPDKVAVTLSINNDEVEGKAREYTVNQLTNFHALRSSTEKVALNTISYRTGTPIAQYEAATASLLYGRDLPGADVKIYKRLPLNVKGKNKAVEWKAQELFFLKSLGGVAAPDRKSFLAVDMEMKNIHPEGATYLIPDFASHFFIDMNQSGAYPASTATWLAESPLVPPGKSELAIKRDETVRGVLVFLVPDEDTERATLHFYDTENGHIALSLIGEAGKVGDLPLASLPKTVTGKLSDTFSMTLTANSDTNTINRVSSAEKSVFKVIEAQLNSNVQALLNVNPQERFFLKVGTTNGPFLIPVNNTTALLPYGFLRPVAIGPGTSNTVRLAFQTPNVLKDSPMELYGDLRGGAMLLPVRGEVADSSGSGSSYQGDGVSMTVNTLARVKSIEKKSGDYVIADVTFLDTKDGSGVSGFRQSFTLISDNADSGQERSELRPDPITDDLLLGIANDWPVFDGTSRRGLLVFNIPSKQAGANWVLQSSLFGDLHLAVGQGNYAEEGLLVKQISPDVDKKFDNQLAEALIRVINQYKAVSAMNTAPNAMPKDDLDAGKQTKNNIPAPLPALYGLAQLKTVKAWADFQTVIEKLQWLPSSKNNWSTYRYSPESVLTQGWGTEGDLAHLTGGMLANLGYSPSLRMVTVTNKGREALKKLGNVAEAKTASLPAWAYTDEQGASKLFVVPFMKDLSELSGLVYLPGGQEARSLTAETGVIKVYFKVKAKGNKNVGSAAGVVSDALAGDAGTSGPDTQEILMLDSKLPLDQLGNEALDIRIGGKNGLYTAVLENQTLQIVGNGSVNLSKVTIASIRIEVQLPDKKLTHETVLQEGEDNTGVFHTLAVNLPDLSAEATASLQKAADRVYQSAVRPDVQSTLAWYTRNILYRFVVGQTTYEKQLAETLDVTAGRTEQSRVLVVTVRRKDSASPLRTSIDLMQSANQLHRGVPEAVRAFNIASGLYASRLEGAVLPGDKADFVEVWSRSPEDTKLFLSVTGNRKGDLAYMKQQGYPDFLIRRVTDSKKAMLIPNKPTRIYGEDRWIWLEVDPVTFETIAVMDTGEHGGMAEYLMALEPVAPTGDDYLGFLAGAFIGIDSSVWSVSAFSLIMDDYNQIVQAAKAYTAAIGTFLSDMMSNKDLAKLEYSISSLKVKLNDANFDHLAKYFEEVQLGKEVKLGGDLVGFGLGFNSGAAYYFKQLEVKK</sequence>
<evidence type="ECO:0000256" key="1">
    <source>
        <dbReference type="SAM" id="Phobius"/>
    </source>
</evidence>
<dbReference type="Gene3D" id="3.40.50.410">
    <property type="entry name" value="von Willebrand factor, type A domain"/>
    <property type="match status" value="2"/>
</dbReference>
<gene>
    <name evidence="3" type="ORF">D7M11_30905</name>
</gene>
<name>A0A3B0BAX9_9BACL</name>
<comment type="caution">
    <text evidence="3">The sequence shown here is derived from an EMBL/GenBank/DDBJ whole genome shotgun (WGS) entry which is preliminary data.</text>
</comment>